<dbReference type="Proteomes" id="UP000198508">
    <property type="component" value="Unassembled WGS sequence"/>
</dbReference>
<reference evidence="3" key="1">
    <citation type="submission" date="2016-10" db="EMBL/GenBank/DDBJ databases">
        <authorList>
            <person name="Varghese N."/>
            <person name="Submissions S."/>
        </authorList>
    </citation>
    <scope>NUCLEOTIDE SEQUENCE [LARGE SCALE GENOMIC DNA]</scope>
    <source>
        <strain evidence="3">NLAE-zl-G277</strain>
    </source>
</reference>
<proteinExistence type="predicted"/>
<dbReference type="InterPro" id="IPR032710">
    <property type="entry name" value="NTF2-like_dom_sf"/>
</dbReference>
<sequence length="131" mass="14763">MDVKKFWAAVLGQDAGAMRPYFHEDARVNWHNTNEQFTVEEFIRANCEYPGQWDGEVERVVEQGGLVITATRVWAAGGGPSFHVVSFIQLREERIISVDEYWGDDGAPPQWRVEKQIGRAIPMDGKGEGAV</sequence>
<dbReference type="SUPFAM" id="SSF54427">
    <property type="entry name" value="NTF2-like"/>
    <property type="match status" value="1"/>
</dbReference>
<dbReference type="AlphaFoldDB" id="A0A1I0HQW1"/>
<keyword evidence="3" id="KW-1185">Reference proteome</keyword>
<protein>
    <submittedName>
        <fullName evidence="2">SnoaL-like domain-containing protein</fullName>
    </submittedName>
</protein>
<dbReference type="RefSeq" id="WP_092365799.1">
    <property type="nucleotide sequence ID" value="NZ_DAINWJ010000060.1"/>
</dbReference>
<dbReference type="InterPro" id="IPR037401">
    <property type="entry name" value="SnoaL-like"/>
</dbReference>
<evidence type="ECO:0000313" key="3">
    <source>
        <dbReference type="Proteomes" id="UP000198508"/>
    </source>
</evidence>
<feature type="domain" description="SnoaL-like" evidence="1">
    <location>
        <begin position="3"/>
        <end position="97"/>
    </location>
</feature>
<name>A0A1I0HQW1_9FIRM</name>
<dbReference type="EMBL" id="FOIM01000017">
    <property type="protein sequence ID" value="SET86426.1"/>
    <property type="molecule type" value="Genomic_DNA"/>
</dbReference>
<gene>
    <name evidence="2" type="ORF">SAMN05216313_11753</name>
</gene>
<accession>A0A1I0HQW1</accession>
<dbReference type="Gene3D" id="3.10.450.50">
    <property type="match status" value="1"/>
</dbReference>
<dbReference type="Pfam" id="PF12680">
    <property type="entry name" value="SnoaL_2"/>
    <property type="match status" value="1"/>
</dbReference>
<evidence type="ECO:0000313" key="2">
    <source>
        <dbReference type="EMBL" id="SET86426.1"/>
    </source>
</evidence>
<organism evidence="2 3">
    <name type="scientific">Enterocloster lavalensis</name>
    <dbReference type="NCBI Taxonomy" id="460384"/>
    <lineage>
        <taxon>Bacteria</taxon>
        <taxon>Bacillati</taxon>
        <taxon>Bacillota</taxon>
        <taxon>Clostridia</taxon>
        <taxon>Lachnospirales</taxon>
        <taxon>Lachnospiraceae</taxon>
        <taxon>Enterocloster</taxon>
    </lineage>
</organism>
<dbReference type="STRING" id="460384.SAMN05216313_11753"/>
<evidence type="ECO:0000259" key="1">
    <source>
        <dbReference type="Pfam" id="PF12680"/>
    </source>
</evidence>